<accession>A0ABT6M1K0</accession>
<organism evidence="1 2">
    <name type="scientific">Streptomyces pseudovenezuelae</name>
    <dbReference type="NCBI Taxonomy" id="67350"/>
    <lineage>
        <taxon>Bacteria</taxon>
        <taxon>Bacillati</taxon>
        <taxon>Actinomycetota</taxon>
        <taxon>Actinomycetes</taxon>
        <taxon>Kitasatosporales</taxon>
        <taxon>Streptomycetaceae</taxon>
        <taxon>Streptomyces</taxon>
        <taxon>Streptomyces aurantiacus group</taxon>
    </lineage>
</organism>
<evidence type="ECO:0000313" key="1">
    <source>
        <dbReference type="EMBL" id="MDH6222402.1"/>
    </source>
</evidence>
<evidence type="ECO:0000313" key="2">
    <source>
        <dbReference type="Proteomes" id="UP001160499"/>
    </source>
</evidence>
<proteinExistence type="predicted"/>
<protein>
    <recommendedName>
        <fullName evidence="3">LysR family transcriptional regulator</fullName>
    </recommendedName>
</protein>
<evidence type="ECO:0008006" key="3">
    <source>
        <dbReference type="Google" id="ProtNLM"/>
    </source>
</evidence>
<dbReference type="Proteomes" id="UP001160499">
    <property type="component" value="Unassembled WGS sequence"/>
</dbReference>
<sequence>MVARPLAGWPVRRVLALLWPDTLRIPAAAALLGALRDAARPTDGGTLVP</sequence>
<dbReference type="RefSeq" id="WP_280883034.1">
    <property type="nucleotide sequence ID" value="NZ_JARXVH010000033.1"/>
</dbReference>
<reference evidence="1 2" key="1">
    <citation type="submission" date="2023-04" db="EMBL/GenBank/DDBJ databases">
        <title>Forest soil microbial communities from Buena Vista Peninsula, Colon Province, Panama.</title>
        <authorList>
            <person name="Bouskill N."/>
        </authorList>
    </citation>
    <scope>NUCLEOTIDE SEQUENCE [LARGE SCALE GENOMIC DNA]</scope>
    <source>
        <strain evidence="1 2">GGS1</strain>
    </source>
</reference>
<dbReference type="EMBL" id="JARXVH010000033">
    <property type="protein sequence ID" value="MDH6222402.1"/>
    <property type="molecule type" value="Genomic_DNA"/>
</dbReference>
<gene>
    <name evidence="1" type="ORF">M2283_009753</name>
</gene>
<comment type="caution">
    <text evidence="1">The sequence shown here is derived from an EMBL/GenBank/DDBJ whole genome shotgun (WGS) entry which is preliminary data.</text>
</comment>
<name>A0ABT6M1K0_9ACTN</name>
<keyword evidence="2" id="KW-1185">Reference proteome</keyword>